<keyword evidence="5 10" id="KW-0808">Transferase</keyword>
<evidence type="ECO:0000256" key="8">
    <source>
        <dbReference type="ARBA" id="ARBA00050040"/>
    </source>
</evidence>
<evidence type="ECO:0000256" key="6">
    <source>
        <dbReference type="ARBA" id="ARBA00022898"/>
    </source>
</evidence>
<dbReference type="GO" id="GO:0045484">
    <property type="term" value="F:L-lysine 6-transaminase activity"/>
    <property type="evidence" value="ECO:0007669"/>
    <property type="project" value="UniProtKB-EC"/>
</dbReference>
<dbReference type="PANTHER" id="PTHR43206">
    <property type="entry name" value="AMINOTRANSFERASE"/>
    <property type="match status" value="1"/>
</dbReference>
<comment type="caution">
    <text evidence="10">The sequence shown here is derived from an EMBL/GenBank/DDBJ whole genome shotgun (WGS) entry which is preliminary data.</text>
</comment>
<evidence type="ECO:0000313" key="10">
    <source>
        <dbReference type="EMBL" id="MFD0919118.1"/>
    </source>
</evidence>
<name>A0ABW3FMU2_9PSEU</name>
<evidence type="ECO:0000256" key="9">
    <source>
        <dbReference type="RuleBase" id="RU003560"/>
    </source>
</evidence>
<dbReference type="InterPro" id="IPR015422">
    <property type="entry name" value="PyrdxlP-dep_Trfase_small"/>
</dbReference>
<keyword evidence="4 10" id="KW-0032">Aminotransferase</keyword>
<dbReference type="Pfam" id="PF00202">
    <property type="entry name" value="Aminotran_3"/>
    <property type="match status" value="1"/>
</dbReference>
<evidence type="ECO:0000256" key="5">
    <source>
        <dbReference type="ARBA" id="ARBA00022679"/>
    </source>
</evidence>
<evidence type="ECO:0000256" key="7">
    <source>
        <dbReference type="ARBA" id="ARBA00030921"/>
    </source>
</evidence>
<evidence type="ECO:0000256" key="2">
    <source>
        <dbReference type="ARBA" id="ARBA00008954"/>
    </source>
</evidence>
<gene>
    <name evidence="10" type="primary">lat</name>
    <name evidence="10" type="ORF">ACFQ16_05115</name>
</gene>
<keyword evidence="6 9" id="KW-0663">Pyridoxal phosphate</keyword>
<dbReference type="NCBIfam" id="TIGR03251">
    <property type="entry name" value="LAT_fam"/>
    <property type="match status" value="1"/>
</dbReference>
<organism evidence="10 11">
    <name type="scientific">Saccharopolyspora rosea</name>
    <dbReference type="NCBI Taxonomy" id="524884"/>
    <lineage>
        <taxon>Bacteria</taxon>
        <taxon>Bacillati</taxon>
        <taxon>Actinomycetota</taxon>
        <taxon>Actinomycetes</taxon>
        <taxon>Pseudonocardiales</taxon>
        <taxon>Pseudonocardiaceae</taxon>
        <taxon>Saccharopolyspora</taxon>
    </lineage>
</organism>
<comment type="similarity">
    <text evidence="2 9">Belongs to the class-III pyridoxal-phosphate-dependent aminotransferase family.</text>
</comment>
<dbReference type="CDD" id="cd00610">
    <property type="entry name" value="OAT_like"/>
    <property type="match status" value="1"/>
</dbReference>
<dbReference type="InterPro" id="IPR015424">
    <property type="entry name" value="PyrdxlP-dep_Trfase"/>
</dbReference>
<dbReference type="Gene3D" id="3.40.640.10">
    <property type="entry name" value="Type I PLP-dependent aspartate aminotransferase-like (Major domain)"/>
    <property type="match status" value="1"/>
</dbReference>
<dbReference type="Gene3D" id="3.90.1150.10">
    <property type="entry name" value="Aspartate Aminotransferase, domain 1"/>
    <property type="match status" value="1"/>
</dbReference>
<evidence type="ECO:0000256" key="4">
    <source>
        <dbReference type="ARBA" id="ARBA00022576"/>
    </source>
</evidence>
<dbReference type="InterPro" id="IPR017657">
    <property type="entry name" value="L-lysine_6-transaminase"/>
</dbReference>
<keyword evidence="11" id="KW-1185">Reference proteome</keyword>
<proteinExistence type="inferred from homology"/>
<dbReference type="PANTHER" id="PTHR43206:SF2">
    <property type="entry name" value="4-AMINOBUTYRATE AMINOTRANSFERASE GABT"/>
    <property type="match status" value="1"/>
</dbReference>
<protein>
    <recommendedName>
        <fullName evidence="8">L-lysine-epsilon aminotransferase</fullName>
        <ecNumber evidence="3">2.6.1.36</ecNumber>
    </recommendedName>
    <alternativeName>
        <fullName evidence="7">Lysine 6-aminotransferase</fullName>
    </alternativeName>
</protein>
<dbReference type="InterPro" id="IPR005814">
    <property type="entry name" value="Aminotrans_3"/>
</dbReference>
<dbReference type="EMBL" id="JBHTIW010000002">
    <property type="protein sequence ID" value="MFD0919118.1"/>
    <property type="molecule type" value="Genomic_DNA"/>
</dbReference>
<dbReference type="Proteomes" id="UP001597018">
    <property type="component" value="Unassembled WGS sequence"/>
</dbReference>
<evidence type="ECO:0000256" key="1">
    <source>
        <dbReference type="ARBA" id="ARBA00001933"/>
    </source>
</evidence>
<dbReference type="InterPro" id="IPR015421">
    <property type="entry name" value="PyrdxlP-dep_Trfase_major"/>
</dbReference>
<evidence type="ECO:0000313" key="11">
    <source>
        <dbReference type="Proteomes" id="UP001597018"/>
    </source>
</evidence>
<sequence>MTAQQTVRDVAPAPTSAADAVTSLRAHVTGDLMDIVVDLDAGSGCRLRDQRDGTEYLDMTMFFSSAPLGHGHPGLSTPEFEAALVRAGRIKPSNPDFATVEQARFAETFRRVVGDPALPLLFFIDGGALAVENALKVAFDWKTKVNARAGIAVRGSRAMHLEHAFHGRSGYTMSLTNTDPAKVRDYPKFDWPRIPSPAVEPGERWESAELLPEELAALDVARAALRRYGPEIACFVYEPIQAEGGDRHLRPRFLRAVQELCREHDVLTVADEVQTGALTGQAWAHQALGLEPDLVAFGKRMQVCGVMGGRRVLELPDNAFREASRLSSTWGGSLVDMVRATRVLEVVESEGLFEHSRQMGEVLLSELRDLVAEFPALVRDARGRGLMCAISFRDPAMRDRALAVARERHRTLFLPSGPDSLRFRPPLSVRPEEIVDAVAALRKTLGEL</sequence>
<dbReference type="EC" id="2.6.1.36" evidence="3"/>
<comment type="cofactor">
    <cofactor evidence="1">
        <name>pyridoxal 5'-phosphate</name>
        <dbReference type="ChEBI" id="CHEBI:597326"/>
    </cofactor>
</comment>
<dbReference type="PIRSF" id="PIRSF000521">
    <property type="entry name" value="Transaminase_4ab_Lys_Orn"/>
    <property type="match status" value="1"/>
</dbReference>
<dbReference type="SUPFAM" id="SSF53383">
    <property type="entry name" value="PLP-dependent transferases"/>
    <property type="match status" value="1"/>
</dbReference>
<accession>A0ABW3FMU2</accession>
<evidence type="ECO:0000256" key="3">
    <source>
        <dbReference type="ARBA" id="ARBA00013071"/>
    </source>
</evidence>
<reference evidence="11" key="1">
    <citation type="journal article" date="2019" name="Int. J. Syst. Evol. Microbiol.">
        <title>The Global Catalogue of Microorganisms (GCM) 10K type strain sequencing project: providing services to taxonomists for standard genome sequencing and annotation.</title>
        <authorList>
            <consortium name="The Broad Institute Genomics Platform"/>
            <consortium name="The Broad Institute Genome Sequencing Center for Infectious Disease"/>
            <person name="Wu L."/>
            <person name="Ma J."/>
        </authorList>
    </citation>
    <scope>NUCLEOTIDE SEQUENCE [LARGE SCALE GENOMIC DNA]</scope>
    <source>
        <strain evidence="11">CCUG 56401</strain>
    </source>
</reference>
<dbReference type="RefSeq" id="WP_263250941.1">
    <property type="nucleotide sequence ID" value="NZ_BAABLT010000033.1"/>
</dbReference>